<dbReference type="PANTHER" id="PTHR11051">
    <property type="entry name" value="GLYCOSYL HYDROLASE-RELATED"/>
    <property type="match status" value="1"/>
</dbReference>
<dbReference type="InterPro" id="IPR008928">
    <property type="entry name" value="6-hairpin_glycosidase_sf"/>
</dbReference>
<dbReference type="InterPro" id="IPR005194">
    <property type="entry name" value="Glyco_hydro_65_C"/>
</dbReference>
<dbReference type="Pfam" id="PF03633">
    <property type="entry name" value="Glyco_hydro_65C"/>
    <property type="match status" value="1"/>
</dbReference>
<comment type="similarity">
    <text evidence="1">Belongs to the glycosyl hydrolase 65 family.</text>
</comment>
<evidence type="ECO:0000313" key="4">
    <source>
        <dbReference type="EMBL" id="RXM30030.1"/>
    </source>
</evidence>
<evidence type="ECO:0000259" key="3">
    <source>
        <dbReference type="Pfam" id="PF03633"/>
    </source>
</evidence>
<dbReference type="Proteomes" id="UP000289886">
    <property type="component" value="Unassembled WGS sequence"/>
</dbReference>
<sequence length="535" mass="58863">MDPGDDPYLFTSDTLPSDPRFMATVANGFVGTRVFGDVMHVGGVYSGGVGVCHRADVPSPLAVRVRLDRADSSGLRQQYTLDTRAGWFTHSQSCDDVTVSQTILAHRSHPNLLAMELRVERQVTPGEPITVQLQSSFTPQSSDIAFEPGPDYQGGSACWVFLTALADTAERAQSCYSEGLALIGSGDLLPSHRRAWAELWAGSAVQVKSPAPLQQAVIGCLYYLLSSLPPLKPTDFLFGGLSPAGLSNGRRGEDYWGHVFWDQDTWMYPPVLLFYPELARTILRYRIHTLRGAAHNAAQQGLKGVKFAWESAVTGQEVCPDEIYGLQEIHINGDVCFAFQQYLHLTQDSVKQADVVLLGFPLGYPMSAEVRRNDLVLYEPLTDPEGPAMTWGMFAVGWLELKELARGQAQLRKCFNNIQEPFKIWSECVDGSGAVNFLTGMGGFLQVVLFGYTGFRINKNSLNFDPTLPDDISDLRITGVCYLGNKLDFTFSKEGVTVVLARVWGPQHCALELVLTQSGKSLPLNLGTRNPKETQ</sequence>
<dbReference type="SUPFAM" id="SSF48208">
    <property type="entry name" value="Six-hairpin glycosidases"/>
    <property type="match status" value="2"/>
</dbReference>
<dbReference type="Gene3D" id="2.60.420.10">
    <property type="entry name" value="Maltose phosphorylase, domain 3"/>
    <property type="match status" value="1"/>
</dbReference>
<dbReference type="FunFam" id="2.60.420.10:FF:000003">
    <property type="entry name" value="Protein-glucosylgalactosylhydroxylysine glucosidase"/>
    <property type="match status" value="1"/>
</dbReference>
<name>A0A444U4F9_ACIRT</name>
<keyword evidence="5" id="KW-1185">Reference proteome</keyword>
<dbReference type="Pfam" id="PF03632">
    <property type="entry name" value="Glyco_hydro_65m"/>
    <property type="match status" value="1"/>
</dbReference>
<feature type="domain" description="Glycoside hydrolase family 65 central catalytic" evidence="2">
    <location>
        <begin position="248"/>
        <end position="349"/>
    </location>
</feature>
<evidence type="ECO:0000313" key="5">
    <source>
        <dbReference type="Proteomes" id="UP000289886"/>
    </source>
</evidence>
<protein>
    <submittedName>
        <fullName evidence="4">Acid trehalase-like protein 1</fullName>
    </submittedName>
</protein>
<proteinExistence type="inferred from homology"/>
<dbReference type="Gene3D" id="1.50.10.10">
    <property type="match status" value="2"/>
</dbReference>
<dbReference type="InterPro" id="IPR012341">
    <property type="entry name" value="6hp_glycosidase-like_sf"/>
</dbReference>
<gene>
    <name evidence="4" type="ORF">EOD39_8216</name>
</gene>
<dbReference type="InterPro" id="IPR005195">
    <property type="entry name" value="Glyco_hydro_65_M"/>
</dbReference>
<dbReference type="EMBL" id="SCEB01215347">
    <property type="protein sequence ID" value="RXM30030.1"/>
    <property type="molecule type" value="Genomic_DNA"/>
</dbReference>
<comment type="caution">
    <text evidence="4">The sequence shown here is derived from an EMBL/GenBank/DDBJ whole genome shotgun (WGS) entry which is preliminary data.</text>
</comment>
<dbReference type="PANTHER" id="PTHR11051:SF8">
    <property type="entry name" value="PROTEIN-GLUCOSYLGALACTOSYLHYDROXYLYSINE GLUCOSIDASE"/>
    <property type="match status" value="1"/>
</dbReference>
<dbReference type="GO" id="GO:0005975">
    <property type="term" value="P:carbohydrate metabolic process"/>
    <property type="evidence" value="ECO:0007669"/>
    <property type="project" value="InterPro"/>
</dbReference>
<reference evidence="4 5" key="1">
    <citation type="submission" date="2019-01" db="EMBL/GenBank/DDBJ databases">
        <title>Draft Genome and Complete Hox-Cluster Characterization of the Sterlet Sturgeon (Acipenser ruthenus).</title>
        <authorList>
            <person name="Wei Q."/>
        </authorList>
    </citation>
    <scope>NUCLEOTIDE SEQUENCE [LARGE SCALE GENOMIC DNA]</scope>
    <source>
        <strain evidence="4">WHYD16114868_AA</strain>
        <tissue evidence="4">Blood</tissue>
    </source>
</reference>
<dbReference type="GO" id="GO:0005829">
    <property type="term" value="C:cytosol"/>
    <property type="evidence" value="ECO:0007669"/>
    <property type="project" value="TreeGrafter"/>
</dbReference>
<evidence type="ECO:0000256" key="1">
    <source>
        <dbReference type="ARBA" id="ARBA00006768"/>
    </source>
</evidence>
<dbReference type="GO" id="GO:0047402">
    <property type="term" value="F:protein-glucosylgalactosylhydroxylysine glucosidase activity"/>
    <property type="evidence" value="ECO:0007669"/>
    <property type="project" value="TreeGrafter"/>
</dbReference>
<evidence type="ECO:0000259" key="2">
    <source>
        <dbReference type="Pfam" id="PF03632"/>
    </source>
</evidence>
<dbReference type="AlphaFoldDB" id="A0A444U4F9"/>
<organism evidence="4 5">
    <name type="scientific">Acipenser ruthenus</name>
    <name type="common">Sterlet sturgeon</name>
    <dbReference type="NCBI Taxonomy" id="7906"/>
    <lineage>
        <taxon>Eukaryota</taxon>
        <taxon>Metazoa</taxon>
        <taxon>Chordata</taxon>
        <taxon>Craniata</taxon>
        <taxon>Vertebrata</taxon>
        <taxon>Euteleostomi</taxon>
        <taxon>Actinopterygii</taxon>
        <taxon>Chondrostei</taxon>
        <taxon>Acipenseriformes</taxon>
        <taxon>Acipenseridae</taxon>
        <taxon>Acipenser</taxon>
    </lineage>
</organism>
<accession>A0A444U4F9</accession>
<feature type="domain" description="Glycoside hydrolase family 65 C-terminal" evidence="3">
    <location>
        <begin position="455"/>
        <end position="500"/>
    </location>
</feature>